<keyword evidence="1" id="KW-0378">Hydrolase</keyword>
<sequence>MKPAKIRHFVMMGDSLSDRGTMAHRKLLGFIPMRWLSGLAGKSPKGRFTNGYTWTDAISAKIAEQFVIDEEEIKYHLTPEDIADEIIEGKPHLKALAEHSYLLEDDLYVKYKGLDFVRNYDEGGLTAFDYHWWPSNSIKRFFSRLILATLTGKREKLLSYDAQHQLSKEHKAQTLIVEWSGANDLITVNREPSEIEAERAVQARIQNIKALMKNGYRHFVLFNLPDLSLTPRYQAKSKSEKENAQKCSEYFNKLLAEKCKELEELYPHCSFDVFDVNGLFSEAYNSPEKYGFEEDKLRTPFTKSKDFKIDEKKHLSPSTGYMFWDDVHPTADLHAFLAEKFYEKYSIEYHFSEPQVEAIQSEELDISEKDLLTAFEKHYKRHWDMDRHGFFGSLRKSKINLKDLTLDKIFQHALYGGGQRTREVLEDLQWINKAGDVDLNIPVLKEAMGRVLAEHSGLKKELN</sequence>
<name>A0AAX1EIP6_9GAMM</name>
<proteinExistence type="predicted"/>
<dbReference type="RefSeq" id="WP_135061058.1">
    <property type="nucleotide sequence ID" value="NZ_CP038254.1"/>
</dbReference>
<dbReference type="InterPro" id="IPR051058">
    <property type="entry name" value="GDSL_Est/Lipase"/>
</dbReference>
<organism evidence="2 3">
    <name type="scientific">Legionella israelensis</name>
    <dbReference type="NCBI Taxonomy" id="454"/>
    <lineage>
        <taxon>Bacteria</taxon>
        <taxon>Pseudomonadati</taxon>
        <taxon>Pseudomonadota</taxon>
        <taxon>Gammaproteobacteria</taxon>
        <taxon>Legionellales</taxon>
        <taxon>Legionellaceae</taxon>
        <taxon>Legionella</taxon>
    </lineage>
</organism>
<dbReference type="PANTHER" id="PTHR45648">
    <property type="entry name" value="GDSL LIPASE/ACYLHYDROLASE FAMILY PROTEIN (AFU_ORTHOLOGUE AFUA_4G14700)"/>
    <property type="match status" value="1"/>
</dbReference>
<dbReference type="PANTHER" id="PTHR45648:SF22">
    <property type="entry name" value="GDSL LIPASE_ACYLHYDROLASE FAMILY PROTEIN (AFU_ORTHOLOGUE AFUA_4G14700)"/>
    <property type="match status" value="1"/>
</dbReference>
<evidence type="ECO:0000256" key="1">
    <source>
        <dbReference type="ARBA" id="ARBA00022801"/>
    </source>
</evidence>
<reference evidence="2 3" key="1">
    <citation type="submission" date="2019-03" db="EMBL/GenBank/DDBJ databases">
        <title>Diverse conjugative elements silence natural transformation in Legionella species.</title>
        <authorList>
            <person name="Durieux I."/>
            <person name="Ginevra C."/>
            <person name="Attaiech L."/>
            <person name="Picq K."/>
            <person name="Juan P.A."/>
            <person name="Jarraud S."/>
            <person name="Charpentier X."/>
        </authorList>
    </citation>
    <scope>NUCLEOTIDE SEQUENCE [LARGE SCALE GENOMIC DNA]</scope>
    <source>
        <strain evidence="2 3">HL-0427-4011</strain>
    </source>
</reference>
<evidence type="ECO:0000313" key="3">
    <source>
        <dbReference type="Proteomes" id="UP000295517"/>
    </source>
</evidence>
<dbReference type="SUPFAM" id="SSF52266">
    <property type="entry name" value="SGNH hydrolase"/>
    <property type="match status" value="1"/>
</dbReference>
<dbReference type="GO" id="GO:0016788">
    <property type="term" value="F:hydrolase activity, acting on ester bonds"/>
    <property type="evidence" value="ECO:0007669"/>
    <property type="project" value="InterPro"/>
</dbReference>
<dbReference type="CDD" id="cd01846">
    <property type="entry name" value="fatty_acyltransferase_like"/>
    <property type="match status" value="1"/>
</dbReference>
<dbReference type="Proteomes" id="UP000295517">
    <property type="component" value="Chromosome"/>
</dbReference>
<protein>
    <submittedName>
        <fullName evidence="2">Uncharacterized protein</fullName>
    </submittedName>
</protein>
<dbReference type="AlphaFoldDB" id="A0AAX1EIP6"/>
<dbReference type="Pfam" id="PF00657">
    <property type="entry name" value="Lipase_GDSL"/>
    <property type="match status" value="1"/>
</dbReference>
<dbReference type="InterPro" id="IPR036514">
    <property type="entry name" value="SGNH_hydro_sf"/>
</dbReference>
<evidence type="ECO:0000313" key="2">
    <source>
        <dbReference type="EMBL" id="QBR84904.1"/>
    </source>
</evidence>
<dbReference type="Gene3D" id="3.40.50.1110">
    <property type="entry name" value="SGNH hydrolase"/>
    <property type="match status" value="1"/>
</dbReference>
<accession>A0AAX1EIP6</accession>
<gene>
    <name evidence="2" type="ORF">E3983_11400</name>
</gene>
<dbReference type="EMBL" id="CP038254">
    <property type="protein sequence ID" value="QBR84904.1"/>
    <property type="molecule type" value="Genomic_DNA"/>
</dbReference>
<dbReference type="InterPro" id="IPR001087">
    <property type="entry name" value="GDSL"/>
</dbReference>